<dbReference type="InterPro" id="IPR001482">
    <property type="entry name" value="T2SS/T4SS_dom"/>
</dbReference>
<dbReference type="GO" id="GO:0005524">
    <property type="term" value="F:ATP binding"/>
    <property type="evidence" value="ECO:0007669"/>
    <property type="project" value="InterPro"/>
</dbReference>
<dbReference type="GO" id="GO:0016887">
    <property type="term" value="F:ATP hydrolysis activity"/>
    <property type="evidence" value="ECO:0007669"/>
    <property type="project" value="InterPro"/>
</dbReference>
<evidence type="ECO:0000313" key="3">
    <source>
        <dbReference type="EMBL" id="OIP39596.1"/>
    </source>
</evidence>
<gene>
    <name evidence="3" type="ORF">AUJ95_05375</name>
</gene>
<dbReference type="InterPro" id="IPR050921">
    <property type="entry name" value="T4SS_GSP_E_ATPase"/>
</dbReference>
<sequence>MQINDFLIEMVKRQSSDMYLKVGSTPILRVDGRLTYMEKDDGDFYDRLSPTEISELAFSIMTEEQKEKFEKQFELDLSYSASGIGRFRANVFYQRNSIALVFRRIPFDIPSFEELYLPQIVKDLANIPRGLIIVTGATGSGKSTTLAAMIDHINSSKRCHIITVEDPIEFLHRDREAIIEQREVEMDTHTFADALRHVVRQNPDVVMIGEMRDIESLSAALSAAETGHLVLSTMHTIDASQTIERIVNFYPPYQHQQVRMQLALVLKGVISLRLVPRSDGLGRVPGVEILTVTPLVRKLVEEGKTVQISSVISSGKFYGMQTFNQSLISFYQNGIISFEDALDASSNPEEFRLNVRGIYAGGESYGL</sequence>
<dbReference type="AlphaFoldDB" id="A0A1J5DU56"/>
<dbReference type="InterPro" id="IPR027417">
    <property type="entry name" value="P-loop_NTPase"/>
</dbReference>
<protein>
    <submittedName>
        <fullName evidence="3">Type IV pili twitching motility protein PilT</fullName>
    </submittedName>
</protein>
<accession>A0A1J5DU56</accession>
<organism evidence="3 4">
    <name type="scientific">Candidatus Desantisbacteria bacterium CG2_30_40_21</name>
    <dbReference type="NCBI Taxonomy" id="1817895"/>
    <lineage>
        <taxon>Bacteria</taxon>
        <taxon>Candidatus Desantisiibacteriota</taxon>
    </lineage>
</organism>
<dbReference type="SUPFAM" id="SSF52540">
    <property type="entry name" value="P-loop containing nucleoside triphosphate hydrolases"/>
    <property type="match status" value="1"/>
</dbReference>
<feature type="domain" description="Bacterial type II secretion system protein E" evidence="2">
    <location>
        <begin position="199"/>
        <end position="213"/>
    </location>
</feature>
<dbReference type="STRING" id="1817895.AUJ95_05375"/>
<evidence type="ECO:0000313" key="4">
    <source>
        <dbReference type="Proteomes" id="UP000183085"/>
    </source>
</evidence>
<reference evidence="3 4" key="1">
    <citation type="journal article" date="2016" name="Environ. Microbiol.">
        <title>Genomic resolution of a cold subsurface aquifer community provides metabolic insights for novel microbes adapted to high CO concentrations.</title>
        <authorList>
            <person name="Probst A.J."/>
            <person name="Castelle C.J."/>
            <person name="Singh A."/>
            <person name="Brown C.T."/>
            <person name="Anantharaman K."/>
            <person name="Sharon I."/>
            <person name="Hug L.A."/>
            <person name="Burstein D."/>
            <person name="Emerson J.B."/>
            <person name="Thomas B.C."/>
            <person name="Banfield J.F."/>
        </authorList>
    </citation>
    <scope>NUCLEOTIDE SEQUENCE [LARGE SCALE GENOMIC DNA]</scope>
    <source>
        <strain evidence="3">CG2_30_40_21</strain>
    </source>
</reference>
<dbReference type="InterPro" id="IPR006321">
    <property type="entry name" value="PilT/PilU"/>
</dbReference>
<dbReference type="Gene3D" id="3.40.50.300">
    <property type="entry name" value="P-loop containing nucleotide triphosphate hydrolases"/>
    <property type="match status" value="1"/>
</dbReference>
<dbReference type="CDD" id="cd01131">
    <property type="entry name" value="PilT"/>
    <property type="match status" value="1"/>
</dbReference>
<dbReference type="NCBIfam" id="TIGR01420">
    <property type="entry name" value="pilT_fam"/>
    <property type="match status" value="1"/>
</dbReference>
<dbReference type="Proteomes" id="UP000183085">
    <property type="component" value="Unassembled WGS sequence"/>
</dbReference>
<name>A0A1J5DU56_9BACT</name>
<dbReference type="Pfam" id="PF00437">
    <property type="entry name" value="T2SSE"/>
    <property type="match status" value="1"/>
</dbReference>
<evidence type="ECO:0000259" key="2">
    <source>
        <dbReference type="PROSITE" id="PS00662"/>
    </source>
</evidence>
<dbReference type="Gene3D" id="3.30.450.90">
    <property type="match status" value="1"/>
</dbReference>
<comment type="caution">
    <text evidence="3">The sequence shown here is derived from an EMBL/GenBank/DDBJ whole genome shotgun (WGS) entry which is preliminary data.</text>
</comment>
<dbReference type="PANTHER" id="PTHR30486">
    <property type="entry name" value="TWITCHING MOTILITY PROTEIN PILT"/>
    <property type="match status" value="1"/>
</dbReference>
<comment type="similarity">
    <text evidence="1">Belongs to the GSP E family.</text>
</comment>
<proteinExistence type="inferred from homology"/>
<dbReference type="PANTHER" id="PTHR30486:SF12">
    <property type="entry name" value="TYPE IV PILUS ATPASE PILU"/>
    <property type="match status" value="1"/>
</dbReference>
<dbReference type="EMBL" id="MNYI01000143">
    <property type="protein sequence ID" value="OIP39596.1"/>
    <property type="molecule type" value="Genomic_DNA"/>
</dbReference>
<evidence type="ECO:0000256" key="1">
    <source>
        <dbReference type="ARBA" id="ARBA00006611"/>
    </source>
</evidence>
<dbReference type="PROSITE" id="PS00662">
    <property type="entry name" value="T2SP_E"/>
    <property type="match status" value="1"/>
</dbReference>